<feature type="binding site" evidence="14">
    <location>
        <position position="93"/>
    </location>
    <ligand>
        <name>Fe cation</name>
        <dbReference type="ChEBI" id="CHEBI:24875"/>
    </ligand>
</feature>
<dbReference type="GO" id="GO:0003700">
    <property type="term" value="F:DNA-binding transcription factor activity"/>
    <property type="evidence" value="ECO:0007669"/>
    <property type="project" value="InterPro"/>
</dbReference>
<evidence type="ECO:0000256" key="6">
    <source>
        <dbReference type="ARBA" id="ARBA00022491"/>
    </source>
</evidence>
<dbReference type="GO" id="GO:0000976">
    <property type="term" value="F:transcription cis-regulatory region binding"/>
    <property type="evidence" value="ECO:0007669"/>
    <property type="project" value="TreeGrafter"/>
</dbReference>
<keyword evidence="6" id="KW-0678">Repressor</keyword>
<proteinExistence type="inferred from homology"/>
<evidence type="ECO:0000256" key="13">
    <source>
        <dbReference type="PIRSR" id="PIRSR602481-1"/>
    </source>
</evidence>
<evidence type="ECO:0000256" key="12">
    <source>
        <dbReference type="ARBA" id="ARBA00023163"/>
    </source>
</evidence>
<dbReference type="Gene3D" id="1.10.10.10">
    <property type="entry name" value="Winged helix-like DNA-binding domain superfamily/Winged helix DNA-binding domain"/>
    <property type="match status" value="1"/>
</dbReference>
<accession>A0A7J0BE20</accession>
<evidence type="ECO:0000256" key="3">
    <source>
        <dbReference type="ARBA" id="ARBA00011738"/>
    </source>
</evidence>
<dbReference type="Proteomes" id="UP000503840">
    <property type="component" value="Unassembled WGS sequence"/>
</dbReference>
<comment type="subcellular location">
    <subcellularLocation>
        <location evidence="1">Cytoplasm</location>
    </subcellularLocation>
</comment>
<dbReference type="Gene3D" id="3.30.1490.190">
    <property type="match status" value="1"/>
</dbReference>
<comment type="cofactor">
    <cofactor evidence="13">
        <name>Zn(2+)</name>
        <dbReference type="ChEBI" id="CHEBI:29105"/>
    </cofactor>
    <text evidence="13">Binds 1 zinc ion per subunit.</text>
</comment>
<keyword evidence="5" id="KW-0963">Cytoplasm</keyword>
<comment type="caution">
    <text evidence="15">The sequence shown here is derived from an EMBL/GenBank/DDBJ whole genome shotgun (WGS) entry which is preliminary data.</text>
</comment>
<dbReference type="CDD" id="cd07153">
    <property type="entry name" value="Fur_like"/>
    <property type="match status" value="1"/>
</dbReference>
<evidence type="ECO:0000313" key="16">
    <source>
        <dbReference type="Proteomes" id="UP000503840"/>
    </source>
</evidence>
<comment type="subunit">
    <text evidence="3">Homodimer.</text>
</comment>
<dbReference type="GO" id="GO:0045892">
    <property type="term" value="P:negative regulation of DNA-templated transcription"/>
    <property type="evidence" value="ECO:0007669"/>
    <property type="project" value="TreeGrafter"/>
</dbReference>
<reference evidence="15 16" key="1">
    <citation type="submission" date="2020-05" db="EMBL/GenBank/DDBJ databases">
        <title>Draft genome sequence of Desulfovibrio sp. strain HN2T.</title>
        <authorList>
            <person name="Ueno A."/>
            <person name="Tamazawa S."/>
            <person name="Tamamura S."/>
            <person name="Murakami T."/>
            <person name="Kiyama T."/>
            <person name="Inomata H."/>
            <person name="Amano Y."/>
            <person name="Miyakawa K."/>
            <person name="Tamaki H."/>
            <person name="Naganuma T."/>
            <person name="Kaneko K."/>
        </authorList>
    </citation>
    <scope>NUCLEOTIDE SEQUENCE [LARGE SCALE GENOMIC DNA]</scope>
    <source>
        <strain evidence="15 16">HN2</strain>
    </source>
</reference>
<evidence type="ECO:0000256" key="10">
    <source>
        <dbReference type="ARBA" id="ARBA00023015"/>
    </source>
</evidence>
<feature type="binding site" evidence="13">
    <location>
        <position position="100"/>
    </location>
    <ligand>
        <name>Zn(2+)</name>
        <dbReference type="ChEBI" id="CHEBI:29105"/>
    </ligand>
</feature>
<feature type="binding site" evidence="14">
    <location>
        <position position="129"/>
    </location>
    <ligand>
        <name>Fe cation</name>
        <dbReference type="ChEBI" id="CHEBI:24875"/>
    </ligand>
</feature>
<gene>
    <name evidence="15" type="ORF">DSM101010T_02810</name>
</gene>
<evidence type="ECO:0000256" key="1">
    <source>
        <dbReference type="ARBA" id="ARBA00004496"/>
    </source>
</evidence>
<dbReference type="InterPro" id="IPR036390">
    <property type="entry name" value="WH_DNA-bd_sf"/>
</dbReference>
<evidence type="ECO:0000256" key="7">
    <source>
        <dbReference type="ARBA" id="ARBA00022723"/>
    </source>
</evidence>
<evidence type="ECO:0000256" key="11">
    <source>
        <dbReference type="ARBA" id="ARBA00023125"/>
    </source>
</evidence>
<feature type="binding site" evidence="14">
    <location>
        <position position="91"/>
    </location>
    <ligand>
        <name>Fe cation</name>
        <dbReference type="ChEBI" id="CHEBI:24875"/>
    </ligand>
</feature>
<evidence type="ECO:0000256" key="14">
    <source>
        <dbReference type="PIRSR" id="PIRSR602481-2"/>
    </source>
</evidence>
<keyword evidence="12" id="KW-0804">Transcription</keyword>
<dbReference type="EMBL" id="BLVO01000004">
    <property type="protein sequence ID" value="GFM31916.1"/>
    <property type="molecule type" value="Genomic_DNA"/>
</dbReference>
<feature type="binding site" evidence="13">
    <location>
        <position position="140"/>
    </location>
    <ligand>
        <name>Zn(2+)</name>
        <dbReference type="ChEBI" id="CHEBI:29105"/>
    </ligand>
</feature>
<name>A0A7J0BE20_9BACT</name>
<dbReference type="RefSeq" id="WP_174403605.1">
    <property type="nucleotide sequence ID" value="NZ_BLVO01000004.1"/>
</dbReference>
<protein>
    <recommendedName>
        <fullName evidence="4">Ferric uptake regulation protein</fullName>
    </recommendedName>
</protein>
<feature type="binding site" evidence="13">
    <location>
        <position position="97"/>
    </location>
    <ligand>
        <name>Zn(2+)</name>
        <dbReference type="ChEBI" id="CHEBI:29105"/>
    </ligand>
</feature>
<dbReference type="SUPFAM" id="SSF46785">
    <property type="entry name" value="Winged helix' DNA-binding domain"/>
    <property type="match status" value="1"/>
</dbReference>
<keyword evidence="7 13" id="KW-0479">Metal-binding</keyword>
<keyword evidence="11" id="KW-0238">DNA-binding</keyword>
<keyword evidence="9 14" id="KW-0408">Iron</keyword>
<comment type="similarity">
    <text evidence="2">Belongs to the Fur family.</text>
</comment>
<organism evidence="15 16">
    <name type="scientific">Desulfovibrio subterraneus</name>
    <dbReference type="NCBI Taxonomy" id="2718620"/>
    <lineage>
        <taxon>Bacteria</taxon>
        <taxon>Pseudomonadati</taxon>
        <taxon>Thermodesulfobacteriota</taxon>
        <taxon>Desulfovibrionia</taxon>
        <taxon>Desulfovibrionales</taxon>
        <taxon>Desulfovibrionaceae</taxon>
        <taxon>Desulfovibrio</taxon>
    </lineage>
</organism>
<keyword evidence="16" id="KW-1185">Reference proteome</keyword>
<dbReference type="FunFam" id="3.30.1490.190:FF:000001">
    <property type="entry name" value="Ferric uptake regulation protein"/>
    <property type="match status" value="1"/>
</dbReference>
<keyword evidence="10" id="KW-0805">Transcription regulation</keyword>
<feature type="binding site" evidence="14">
    <location>
        <position position="112"/>
    </location>
    <ligand>
        <name>Fe cation</name>
        <dbReference type="ChEBI" id="CHEBI:24875"/>
    </ligand>
</feature>
<feature type="binding site" evidence="13">
    <location>
        <position position="137"/>
    </location>
    <ligand>
        <name>Zn(2+)</name>
        <dbReference type="ChEBI" id="CHEBI:29105"/>
    </ligand>
</feature>
<dbReference type="PANTHER" id="PTHR33202">
    <property type="entry name" value="ZINC UPTAKE REGULATION PROTEIN"/>
    <property type="match status" value="1"/>
</dbReference>
<dbReference type="GO" id="GO:0008270">
    <property type="term" value="F:zinc ion binding"/>
    <property type="evidence" value="ECO:0007669"/>
    <property type="project" value="TreeGrafter"/>
</dbReference>
<evidence type="ECO:0000256" key="5">
    <source>
        <dbReference type="ARBA" id="ARBA00022490"/>
    </source>
</evidence>
<dbReference type="AlphaFoldDB" id="A0A7J0BE20"/>
<dbReference type="PANTHER" id="PTHR33202:SF2">
    <property type="entry name" value="FERRIC UPTAKE REGULATION PROTEIN"/>
    <property type="match status" value="1"/>
</dbReference>
<dbReference type="GO" id="GO:0005829">
    <property type="term" value="C:cytosol"/>
    <property type="evidence" value="ECO:0007669"/>
    <property type="project" value="TreeGrafter"/>
</dbReference>
<evidence type="ECO:0000256" key="2">
    <source>
        <dbReference type="ARBA" id="ARBA00007957"/>
    </source>
</evidence>
<dbReference type="GO" id="GO:1900376">
    <property type="term" value="P:regulation of secondary metabolite biosynthetic process"/>
    <property type="evidence" value="ECO:0007669"/>
    <property type="project" value="TreeGrafter"/>
</dbReference>
<sequence length="145" mass="16693">MKEALQVFTEYIAKNGLKVTPQRLRIVEVFLREAGHLTTEELYERVKVVDGSVGQATVYRTMKLLCDSGIAKEVHFGDGVARYEQKYGSEHHDHLICEACGRNLEVIDEEIERLQEELAERHGFTLTSHRMYLYGVCEDCRTSKK</sequence>
<evidence type="ECO:0000256" key="9">
    <source>
        <dbReference type="ARBA" id="ARBA00023004"/>
    </source>
</evidence>
<evidence type="ECO:0000313" key="15">
    <source>
        <dbReference type="EMBL" id="GFM31916.1"/>
    </source>
</evidence>
<evidence type="ECO:0000256" key="4">
    <source>
        <dbReference type="ARBA" id="ARBA00020910"/>
    </source>
</evidence>
<dbReference type="InterPro" id="IPR043135">
    <property type="entry name" value="Fur_C"/>
</dbReference>
<keyword evidence="8 13" id="KW-0862">Zinc</keyword>
<dbReference type="Pfam" id="PF01475">
    <property type="entry name" value="FUR"/>
    <property type="match status" value="1"/>
</dbReference>
<dbReference type="InterPro" id="IPR002481">
    <property type="entry name" value="FUR"/>
</dbReference>
<comment type="cofactor">
    <cofactor evidence="14">
        <name>Mn(2+)</name>
        <dbReference type="ChEBI" id="CHEBI:29035"/>
    </cofactor>
    <cofactor evidence="14">
        <name>Fe(2+)</name>
        <dbReference type="ChEBI" id="CHEBI:29033"/>
    </cofactor>
    <text evidence="14">Binds 1 Mn(2+) or Fe(2+) ion per subunit.</text>
</comment>
<dbReference type="InterPro" id="IPR036388">
    <property type="entry name" value="WH-like_DNA-bd_sf"/>
</dbReference>
<evidence type="ECO:0000256" key="8">
    <source>
        <dbReference type="ARBA" id="ARBA00022833"/>
    </source>
</evidence>